<organism evidence="1">
    <name type="scientific">Lygus hesperus</name>
    <name type="common">Western plant bug</name>
    <dbReference type="NCBI Taxonomy" id="30085"/>
    <lineage>
        <taxon>Eukaryota</taxon>
        <taxon>Metazoa</taxon>
        <taxon>Ecdysozoa</taxon>
        <taxon>Arthropoda</taxon>
        <taxon>Hexapoda</taxon>
        <taxon>Insecta</taxon>
        <taxon>Pterygota</taxon>
        <taxon>Neoptera</taxon>
        <taxon>Paraneoptera</taxon>
        <taxon>Hemiptera</taxon>
        <taxon>Heteroptera</taxon>
        <taxon>Panheteroptera</taxon>
        <taxon>Cimicomorpha</taxon>
        <taxon>Miridae</taxon>
        <taxon>Mirini</taxon>
        <taxon>Lygus</taxon>
    </lineage>
</organism>
<evidence type="ECO:0000313" key="1">
    <source>
        <dbReference type="EMBL" id="JAQ01872.1"/>
    </source>
</evidence>
<accession>A0A146L3V2</accession>
<protein>
    <submittedName>
        <fullName evidence="1">Uncharacterized protein</fullName>
    </submittedName>
</protein>
<sequence length="185" mass="20018">MGTMPDMESEVIVAVGVPSNGNEQSVTKYATSLVVREVYDKALWTKALGSRADKSGNRFYFQSLSSTSTSHLTSTSNANASVLTNGYEEDQSCAFNPFSHFGPAAFYRPYSSTGLIGFTLRTSPAKVEEEMAMAISAFPSSSSVLSAEKGIIAHAQRAAALRFVHSHTELLRDYCDFLATSKFTV</sequence>
<name>A0A146L3V2_LYGHE</name>
<reference evidence="1" key="1">
    <citation type="journal article" date="2016" name="Gigascience">
        <title>De novo construction of an expanded transcriptome assembly for the western tarnished plant bug, Lygus hesperus.</title>
        <authorList>
            <person name="Tassone E.E."/>
            <person name="Geib S.M."/>
            <person name="Hall B."/>
            <person name="Fabrick J.A."/>
            <person name="Brent C.S."/>
            <person name="Hull J.J."/>
        </authorList>
    </citation>
    <scope>NUCLEOTIDE SEQUENCE</scope>
</reference>
<proteinExistence type="predicted"/>
<dbReference type="AlphaFoldDB" id="A0A146L3V2"/>
<dbReference type="EMBL" id="GDHC01016757">
    <property type="protein sequence ID" value="JAQ01872.1"/>
    <property type="molecule type" value="Transcribed_RNA"/>
</dbReference>
<gene>
    <name evidence="1" type="ORF">g.8407</name>
</gene>